<evidence type="ECO:0000313" key="4">
    <source>
        <dbReference type="Proteomes" id="UP000318422"/>
    </source>
</evidence>
<dbReference type="AlphaFoldDB" id="A0A4Y4CX60"/>
<dbReference type="EMBL" id="BJNV01000013">
    <property type="protein sequence ID" value="GEC95130.1"/>
    <property type="molecule type" value="Genomic_DNA"/>
</dbReference>
<proteinExistence type="inferred from homology"/>
<evidence type="ECO:0000256" key="1">
    <source>
        <dbReference type="ARBA" id="ARBA00009981"/>
    </source>
</evidence>
<reference evidence="3 4" key="1">
    <citation type="submission" date="2019-06" db="EMBL/GenBank/DDBJ databases">
        <title>Whole genome shotgun sequence of Zoogloea ramigera NBRC 15342.</title>
        <authorList>
            <person name="Hosoyama A."/>
            <person name="Uohara A."/>
            <person name="Ohji S."/>
            <person name="Ichikawa N."/>
        </authorList>
    </citation>
    <scope>NUCLEOTIDE SEQUENCE [LARGE SCALE GENOMIC DNA]</scope>
    <source>
        <strain evidence="3 4">NBRC 15342</strain>
    </source>
</reference>
<dbReference type="InterPro" id="IPR036165">
    <property type="entry name" value="YefM-like_sf"/>
</dbReference>
<comment type="similarity">
    <text evidence="1 2">Belongs to the phD/YefM antitoxin family.</text>
</comment>
<protein>
    <recommendedName>
        <fullName evidence="2">Antitoxin</fullName>
    </recommendedName>
</protein>
<evidence type="ECO:0000313" key="3">
    <source>
        <dbReference type="EMBL" id="GEC95130.1"/>
    </source>
</evidence>
<keyword evidence="4" id="KW-1185">Reference proteome</keyword>
<name>A0A4Y4CX60_ZOORA</name>
<dbReference type="Proteomes" id="UP000318422">
    <property type="component" value="Unassembled WGS sequence"/>
</dbReference>
<dbReference type="InterPro" id="IPR006442">
    <property type="entry name" value="Antitoxin_Phd/YefM"/>
</dbReference>
<comment type="caution">
    <text evidence="3">The sequence shown here is derived from an EMBL/GenBank/DDBJ whole genome shotgun (WGS) entry which is preliminary data.</text>
</comment>
<comment type="function">
    <text evidence="2">Antitoxin component of a type II toxin-antitoxin (TA) system.</text>
</comment>
<sequence length="87" mass="9428">MSVPNTILSSREFNHDVGRAKRAALEGAVFITDRGRPSHVLLSVEAYRKLLAKEPSIVDLLAQPDAGDIDFEPARVGASIFRPADLA</sequence>
<accession>A0A4Y4CX60</accession>
<evidence type="ECO:0000256" key="2">
    <source>
        <dbReference type="RuleBase" id="RU362080"/>
    </source>
</evidence>
<dbReference type="Pfam" id="PF02604">
    <property type="entry name" value="PhdYeFM_antitox"/>
    <property type="match status" value="1"/>
</dbReference>
<dbReference type="SUPFAM" id="SSF143120">
    <property type="entry name" value="YefM-like"/>
    <property type="match status" value="1"/>
</dbReference>
<dbReference type="Gene3D" id="3.40.1620.10">
    <property type="entry name" value="YefM-like domain"/>
    <property type="match status" value="1"/>
</dbReference>
<gene>
    <name evidence="3" type="ORF">ZRA01_12030</name>
</gene>
<organism evidence="3 4">
    <name type="scientific">Zoogloea ramigera</name>
    <dbReference type="NCBI Taxonomy" id="350"/>
    <lineage>
        <taxon>Bacteria</taxon>
        <taxon>Pseudomonadati</taxon>
        <taxon>Pseudomonadota</taxon>
        <taxon>Betaproteobacteria</taxon>
        <taxon>Rhodocyclales</taxon>
        <taxon>Zoogloeaceae</taxon>
        <taxon>Zoogloea</taxon>
    </lineage>
</organism>